<dbReference type="InterPro" id="IPR051170">
    <property type="entry name" value="Neural/epithelial_adhesion"/>
</dbReference>
<keyword evidence="1" id="KW-0732">Signal</keyword>
<dbReference type="RefSeq" id="XP_066934897.1">
    <property type="nucleotide sequence ID" value="XM_067078796.1"/>
</dbReference>
<dbReference type="SMART" id="SM00409">
    <property type="entry name" value="IG"/>
    <property type="match status" value="3"/>
</dbReference>
<dbReference type="SMART" id="SM00408">
    <property type="entry name" value="IGc2"/>
    <property type="match status" value="2"/>
</dbReference>
<dbReference type="PANTHER" id="PTHR12231">
    <property type="entry name" value="CTX-RELATED TYPE I TRANSMEMBRANE PROTEIN"/>
    <property type="match status" value="1"/>
</dbReference>
<dbReference type="InterPro" id="IPR007110">
    <property type="entry name" value="Ig-like_dom"/>
</dbReference>
<dbReference type="SUPFAM" id="SSF48726">
    <property type="entry name" value="Immunoglobulin"/>
    <property type="match status" value="2"/>
</dbReference>
<dbReference type="PANTHER" id="PTHR12231:SF253">
    <property type="entry name" value="DPR-INTERACTING PROTEIN ETA, ISOFORM B-RELATED"/>
    <property type="match status" value="1"/>
</dbReference>
<sequence length="699" mass="78846">MEKLPWLLVLCFGCLSVFNFLRYLEVDSRFNRLELENWSKDVVKDRSRRDAPKMLDENVQNILSSIETLTDFVQKQSNETFNGEINQALEKFFMQFPTKNICKQFVTQCGCKEKCTTIDKDSSDVKSTAKFIRGPPGPPGPRGLSLEPPRLIKSSLDDRIVNLTDSTTFECSFSGNPLPEISWKSSAKNAKTITWKNKENLEVSSRMIISNISWSDQGPIECRAKSLLGEVSVSGNLHTLSHPVINTTKALVFAPQGVDFHFPLCQVRSNPPAKITWKRIFWSLPAGRFHIREKELLIKDVRYSDEGFYVCEAENMLGKAQMTVQLKIRSLELQSSSPSFIQTTKNVTSIECSAYGNTRIMTGTITRSGMPIPSVSESIKANLLNVKAVVSENGTYLCTVRSGSEKVNSATVVKILPPEKTEKTNLNPETSLPSIIALAGDVVNISCFAYGNTQYMNGTITNADVPVQNVTIITKDDLFLVKALVVDDGTFVCTIRNETDDKVIVENISRVIFLPFKSNLLTITQNQVIGKWLKESRKFGRYTNCLRTSYYSKHMNRAGFYSACGFEYESDSISSSRRNNGKDNTVTIFKLLENNSRIFGAFTDKPWIWNKRIADSNQTFIFELNPPRKYPTVNNGKNSMCRDVKSGPCFGDNELVVEAMDGGFWYVTRRNSFVFGSSPSLFRYKYAQMETFYMSNINN</sequence>
<dbReference type="InterPro" id="IPR003599">
    <property type="entry name" value="Ig_sub"/>
</dbReference>
<evidence type="ECO:0000256" key="3">
    <source>
        <dbReference type="ARBA" id="ARBA00023157"/>
    </source>
</evidence>
<keyword evidence="2" id="KW-0677">Repeat</keyword>
<keyword evidence="8" id="KW-1185">Reference proteome</keyword>
<evidence type="ECO:0000256" key="4">
    <source>
        <dbReference type="ARBA" id="ARBA00023319"/>
    </source>
</evidence>
<accession>A0A7M5XE59</accession>
<evidence type="ECO:0000313" key="7">
    <source>
        <dbReference type="EnsemblMetazoa" id="CLYHEMP020638.1"/>
    </source>
</evidence>
<dbReference type="GeneID" id="136822529"/>
<protein>
    <recommendedName>
        <fullName evidence="6">Ig-like domain-containing protein</fullName>
    </recommendedName>
</protein>
<name>A0A7M5XE59_9CNID</name>
<organism evidence="7 8">
    <name type="scientific">Clytia hemisphaerica</name>
    <dbReference type="NCBI Taxonomy" id="252671"/>
    <lineage>
        <taxon>Eukaryota</taxon>
        <taxon>Metazoa</taxon>
        <taxon>Cnidaria</taxon>
        <taxon>Hydrozoa</taxon>
        <taxon>Hydroidolina</taxon>
        <taxon>Leptothecata</taxon>
        <taxon>Obeliida</taxon>
        <taxon>Clytiidae</taxon>
        <taxon>Clytia</taxon>
    </lineage>
</organism>
<dbReference type="PROSITE" id="PS50835">
    <property type="entry name" value="IG_LIKE"/>
    <property type="match status" value="2"/>
</dbReference>
<feature type="domain" description="Ig-like" evidence="6">
    <location>
        <begin position="149"/>
        <end position="234"/>
    </location>
</feature>
<dbReference type="Proteomes" id="UP000594262">
    <property type="component" value="Unplaced"/>
</dbReference>
<dbReference type="Pfam" id="PF07679">
    <property type="entry name" value="I-set"/>
    <property type="match status" value="2"/>
</dbReference>
<evidence type="ECO:0000313" key="8">
    <source>
        <dbReference type="Proteomes" id="UP000594262"/>
    </source>
</evidence>
<evidence type="ECO:0000256" key="5">
    <source>
        <dbReference type="SAM" id="MobiDB-lite"/>
    </source>
</evidence>
<keyword evidence="3" id="KW-1015">Disulfide bond</keyword>
<dbReference type="InterPro" id="IPR013783">
    <property type="entry name" value="Ig-like_fold"/>
</dbReference>
<dbReference type="InterPro" id="IPR003598">
    <property type="entry name" value="Ig_sub2"/>
</dbReference>
<dbReference type="EnsemblMetazoa" id="CLYHEMT020638.1">
    <property type="protein sequence ID" value="CLYHEMP020638.1"/>
    <property type="gene ID" value="CLYHEMG020638"/>
</dbReference>
<keyword evidence="4" id="KW-0393">Immunoglobulin domain</keyword>
<dbReference type="OrthoDB" id="5986691at2759"/>
<dbReference type="Gene3D" id="2.60.40.10">
    <property type="entry name" value="Immunoglobulins"/>
    <property type="match status" value="2"/>
</dbReference>
<evidence type="ECO:0000256" key="2">
    <source>
        <dbReference type="ARBA" id="ARBA00022737"/>
    </source>
</evidence>
<dbReference type="GO" id="GO:0043005">
    <property type="term" value="C:neuron projection"/>
    <property type="evidence" value="ECO:0007669"/>
    <property type="project" value="TreeGrafter"/>
</dbReference>
<dbReference type="Pfam" id="PF07534">
    <property type="entry name" value="TLD"/>
    <property type="match status" value="1"/>
</dbReference>
<reference evidence="7" key="1">
    <citation type="submission" date="2021-01" db="UniProtKB">
        <authorList>
            <consortium name="EnsemblMetazoa"/>
        </authorList>
    </citation>
    <scope>IDENTIFICATION</scope>
</reference>
<dbReference type="InterPro" id="IPR013098">
    <property type="entry name" value="Ig_I-set"/>
</dbReference>
<feature type="region of interest" description="Disordered" evidence="5">
    <location>
        <begin position="126"/>
        <end position="148"/>
    </location>
</feature>
<evidence type="ECO:0000259" key="6">
    <source>
        <dbReference type="PROSITE" id="PS50835"/>
    </source>
</evidence>
<proteinExistence type="predicted"/>
<dbReference type="InterPro" id="IPR036179">
    <property type="entry name" value="Ig-like_dom_sf"/>
</dbReference>
<feature type="domain" description="Ig-like" evidence="6">
    <location>
        <begin position="243"/>
        <end position="329"/>
    </location>
</feature>
<dbReference type="AlphaFoldDB" id="A0A7M5XE59"/>
<dbReference type="InterPro" id="IPR006571">
    <property type="entry name" value="TLDc_dom"/>
</dbReference>
<evidence type="ECO:0000256" key="1">
    <source>
        <dbReference type="ARBA" id="ARBA00022729"/>
    </source>
</evidence>